<dbReference type="Gene3D" id="3.30.1780.10">
    <property type="entry name" value="ornithine cyclodeaminase, domain 1"/>
    <property type="match status" value="1"/>
</dbReference>
<keyword evidence="2" id="KW-1185">Reference proteome</keyword>
<sequence>MQSHQTDTVNHIVKPLILNDKEVRTLLPQLDIQFLMKSLFQALGQNSAVQPPQTVALFPDNKGDYITYLGVMAKEGVFGAKLSPYLVTDEQPIITAWTNLMSMQTGLPLLWCDAGQLTVERTAGTTALAINHLAPKNSRHLALIGVGSVGLAHLKHAIGLREWQTITLYAPELDNDIELQAELKALDSRIHIPGSVACCVENADVIMLCTSSAHPVISLDDIKQSALITSISTNAVNAHEVPPALLSHADVFCDYKQTTPASAGEMCLAAAEHDWDKSQIMGDLVDLEAGTCPLPNYDKPVFFRSIGLGLEDVAMAYGIWQLANKEQ</sequence>
<dbReference type="InterPro" id="IPR003462">
    <property type="entry name" value="ODC_Mu_crystall"/>
</dbReference>
<dbReference type="InterPro" id="IPR023401">
    <property type="entry name" value="ODC_N"/>
</dbReference>
<dbReference type="Pfam" id="PF02423">
    <property type="entry name" value="OCD_Mu_crystall"/>
    <property type="match status" value="1"/>
</dbReference>
<dbReference type="EMBL" id="RJLM01000028">
    <property type="protein sequence ID" value="RWX52796.1"/>
    <property type="molecule type" value="Genomic_DNA"/>
</dbReference>
<dbReference type="SUPFAM" id="SSF51735">
    <property type="entry name" value="NAD(P)-binding Rossmann-fold domains"/>
    <property type="match status" value="1"/>
</dbReference>
<dbReference type="PANTHER" id="PTHR13812:SF19">
    <property type="entry name" value="KETIMINE REDUCTASE MU-CRYSTALLIN"/>
    <property type="match status" value="1"/>
</dbReference>
<dbReference type="OrthoDB" id="7010472at2"/>
<dbReference type="GO" id="GO:0005737">
    <property type="term" value="C:cytoplasm"/>
    <property type="evidence" value="ECO:0007669"/>
    <property type="project" value="TreeGrafter"/>
</dbReference>
<name>A0A444JI94_9GAMM</name>
<gene>
    <name evidence="1" type="ORF">EDI28_25350</name>
</gene>
<accession>A0A444JI94</accession>
<dbReference type="PIRSF" id="PIRSF001439">
    <property type="entry name" value="CryM"/>
    <property type="match status" value="1"/>
</dbReference>
<dbReference type="RefSeq" id="WP_128786609.1">
    <property type="nucleotide sequence ID" value="NZ_RJLM01000028.1"/>
</dbReference>
<dbReference type="Gene3D" id="3.40.50.720">
    <property type="entry name" value="NAD(P)-binding Rossmann-like Domain"/>
    <property type="match status" value="1"/>
</dbReference>
<proteinExistence type="predicted"/>
<evidence type="ECO:0000313" key="1">
    <source>
        <dbReference type="EMBL" id="RWX52796.1"/>
    </source>
</evidence>
<evidence type="ECO:0000313" key="2">
    <source>
        <dbReference type="Proteomes" id="UP000287563"/>
    </source>
</evidence>
<comment type="caution">
    <text evidence="1">The sequence shown here is derived from an EMBL/GenBank/DDBJ whole genome shotgun (WGS) entry which is preliminary data.</text>
</comment>
<dbReference type="PANTHER" id="PTHR13812">
    <property type="entry name" value="KETIMINE REDUCTASE MU-CRYSTALLIN"/>
    <property type="match status" value="1"/>
</dbReference>
<protein>
    <submittedName>
        <fullName evidence="1">Ornithine cyclodeaminase family protein</fullName>
    </submittedName>
</protein>
<organism evidence="1 2">
    <name type="scientific">Photobacterium chitinilyticum</name>
    <dbReference type="NCBI Taxonomy" id="2485123"/>
    <lineage>
        <taxon>Bacteria</taxon>
        <taxon>Pseudomonadati</taxon>
        <taxon>Pseudomonadota</taxon>
        <taxon>Gammaproteobacteria</taxon>
        <taxon>Vibrionales</taxon>
        <taxon>Vibrionaceae</taxon>
        <taxon>Photobacterium</taxon>
    </lineage>
</organism>
<dbReference type="Proteomes" id="UP000287563">
    <property type="component" value="Unassembled WGS sequence"/>
</dbReference>
<dbReference type="AlphaFoldDB" id="A0A444JI94"/>
<dbReference type="InterPro" id="IPR036291">
    <property type="entry name" value="NAD(P)-bd_dom_sf"/>
</dbReference>
<reference evidence="1 2" key="1">
    <citation type="submission" date="2018-11" db="EMBL/GenBank/DDBJ databases">
        <title>Photobacterium sp. BEI247 sp. nov., a marine bacterium isolated from Yongle Blue Hole in the South China Sea.</title>
        <authorList>
            <person name="Wang X."/>
        </authorList>
    </citation>
    <scope>NUCLEOTIDE SEQUENCE [LARGE SCALE GENOMIC DNA]</scope>
    <source>
        <strain evidence="2">BEI247</strain>
    </source>
</reference>